<dbReference type="Proteomes" id="UP000298327">
    <property type="component" value="Unassembled WGS sequence"/>
</dbReference>
<protein>
    <submittedName>
        <fullName evidence="1">Uncharacterized protein</fullName>
    </submittedName>
</protein>
<comment type="caution">
    <text evidence="1">The sequence shown here is derived from an EMBL/GenBank/DDBJ whole genome shotgun (WGS) entry which is preliminary data.</text>
</comment>
<evidence type="ECO:0000313" key="2">
    <source>
        <dbReference type="Proteomes" id="UP000298327"/>
    </source>
</evidence>
<dbReference type="EMBL" id="SEOQ01000449">
    <property type="protein sequence ID" value="TFY62737.1"/>
    <property type="molecule type" value="Genomic_DNA"/>
</dbReference>
<proteinExistence type="predicted"/>
<evidence type="ECO:0000313" key="1">
    <source>
        <dbReference type="EMBL" id="TFY62737.1"/>
    </source>
</evidence>
<gene>
    <name evidence="1" type="ORF">EVG20_g6591</name>
</gene>
<name>A0A4Y9YM95_9AGAM</name>
<reference evidence="1 2" key="1">
    <citation type="submission" date="2019-02" db="EMBL/GenBank/DDBJ databases">
        <title>Genome sequencing of the rare red list fungi Dentipellis fragilis.</title>
        <authorList>
            <person name="Buettner E."/>
            <person name="Kellner H."/>
        </authorList>
    </citation>
    <scope>NUCLEOTIDE SEQUENCE [LARGE SCALE GENOMIC DNA]</scope>
    <source>
        <strain evidence="1 2">DSM 105465</strain>
    </source>
</reference>
<keyword evidence="2" id="KW-1185">Reference proteome</keyword>
<organism evidence="1 2">
    <name type="scientific">Dentipellis fragilis</name>
    <dbReference type="NCBI Taxonomy" id="205917"/>
    <lineage>
        <taxon>Eukaryota</taxon>
        <taxon>Fungi</taxon>
        <taxon>Dikarya</taxon>
        <taxon>Basidiomycota</taxon>
        <taxon>Agaricomycotina</taxon>
        <taxon>Agaricomycetes</taxon>
        <taxon>Russulales</taxon>
        <taxon>Hericiaceae</taxon>
        <taxon>Dentipellis</taxon>
    </lineage>
</organism>
<accession>A0A4Y9YM95</accession>
<sequence>MLLRDPDRGRPRRTQPSRLVKRLERAIVPFYQRLQHIPRHTRRRERQLDLIRVPAHTLRFARPARHELTELGALLGLVIRGTPPYTQRAKPGKERDDVLIHALVQRHVHPPELEARQRRDVVEARADGGPIEDAAADEDERLECVRVRAQETVQRALEPPVEATPGIGRGCDGAGGVAAQRARVAELEVLEYGRGDAQEEPGAAEEPRPRASHAVVDLEPLQVRQGDAQWLARGARLQGGLGEHDAELQALDRGAALEALGYLEHI</sequence>
<dbReference type="AlphaFoldDB" id="A0A4Y9YM95"/>